<accession>A0A3S3WBC9</accession>
<comment type="caution">
    <text evidence="2">The sequence shown here is derived from an EMBL/GenBank/DDBJ whole genome shotgun (WGS) entry which is preliminary data.</text>
</comment>
<feature type="domain" description="Magnesium transporter MgtE intracellular" evidence="1">
    <location>
        <begin position="29"/>
        <end position="85"/>
    </location>
</feature>
<dbReference type="EMBL" id="SBLC01000088">
    <property type="protein sequence ID" value="RWY35050.1"/>
    <property type="molecule type" value="Genomic_DNA"/>
</dbReference>
<proteinExistence type="predicted"/>
<dbReference type="Gene3D" id="1.25.60.10">
    <property type="entry name" value="MgtE N-terminal domain-like"/>
    <property type="match status" value="1"/>
</dbReference>
<keyword evidence="3" id="KW-1185">Reference proteome</keyword>
<evidence type="ECO:0000313" key="2">
    <source>
        <dbReference type="EMBL" id="RWY35050.1"/>
    </source>
</evidence>
<protein>
    <recommendedName>
        <fullName evidence="1">Magnesium transporter MgtE intracellular domain-containing protein</fullName>
    </recommendedName>
</protein>
<dbReference type="InterPro" id="IPR006668">
    <property type="entry name" value="Mg_transptr_MgtE_intracell_dom"/>
</dbReference>
<evidence type="ECO:0000259" key="1">
    <source>
        <dbReference type="Pfam" id="PF03448"/>
    </source>
</evidence>
<dbReference type="Pfam" id="PF03448">
    <property type="entry name" value="MgtE_N"/>
    <property type="match status" value="1"/>
</dbReference>
<gene>
    <name evidence="2" type="ORF">EP867_18885</name>
</gene>
<dbReference type="SUPFAM" id="SSF158791">
    <property type="entry name" value="MgtE N-terminal domain-like"/>
    <property type="match status" value="1"/>
</dbReference>
<reference evidence="2 3" key="1">
    <citation type="journal article" date="2015" name="Int. J. Syst. Evol. Microbiol.">
        <title>Gemmobacter intermedius sp. nov., isolated from a white stork (Ciconia ciconia).</title>
        <authorList>
            <person name="Kampfer P."/>
            <person name="Jerzak L."/>
            <person name="Wilharm G."/>
            <person name="Golke J."/>
            <person name="Busse H.J."/>
            <person name="Glaeser S.P."/>
        </authorList>
    </citation>
    <scope>NUCLEOTIDE SEQUENCE [LARGE SCALE GENOMIC DNA]</scope>
    <source>
        <strain evidence="2 3">119/4</strain>
    </source>
</reference>
<organism evidence="2 3">
    <name type="scientific">Falsigemmobacter intermedius</name>
    <dbReference type="NCBI Taxonomy" id="1553448"/>
    <lineage>
        <taxon>Bacteria</taxon>
        <taxon>Pseudomonadati</taxon>
        <taxon>Pseudomonadota</taxon>
        <taxon>Alphaproteobacteria</taxon>
        <taxon>Rhodobacterales</taxon>
        <taxon>Paracoccaceae</taxon>
        <taxon>Falsigemmobacter</taxon>
    </lineage>
</organism>
<dbReference type="RefSeq" id="WP_407644021.1">
    <property type="nucleotide sequence ID" value="NZ_SBLC01000088.1"/>
</dbReference>
<dbReference type="AlphaFoldDB" id="A0A3S3WBC9"/>
<dbReference type="InterPro" id="IPR038076">
    <property type="entry name" value="MgtE_N_sf"/>
</dbReference>
<dbReference type="Proteomes" id="UP000287168">
    <property type="component" value="Unassembled WGS sequence"/>
</dbReference>
<name>A0A3S3WBC9_9RHOB</name>
<feature type="non-terminal residue" evidence="2">
    <location>
        <position position="86"/>
    </location>
</feature>
<sequence>MPESKLHELVSEFSRGDVQESSIRLTSEHPADIAGALQEMGPEGAWPILNGAARPRQADIFGYLDLDYQAQLATSIPRADLAAIFM</sequence>
<evidence type="ECO:0000313" key="3">
    <source>
        <dbReference type="Proteomes" id="UP000287168"/>
    </source>
</evidence>